<accession>A0A913YZU0</accession>
<dbReference type="Gene3D" id="2.60.120.10">
    <property type="entry name" value="Jelly Rolls"/>
    <property type="match status" value="1"/>
</dbReference>
<feature type="region of interest" description="Disordered" evidence="8">
    <location>
        <begin position="1"/>
        <end position="26"/>
    </location>
</feature>
<organism evidence="11 12">
    <name type="scientific">Patiria miniata</name>
    <name type="common">Bat star</name>
    <name type="synonym">Asterina miniata</name>
    <dbReference type="NCBI Taxonomy" id="46514"/>
    <lineage>
        <taxon>Eukaryota</taxon>
        <taxon>Metazoa</taxon>
        <taxon>Echinodermata</taxon>
        <taxon>Eleutherozoa</taxon>
        <taxon>Asterozoa</taxon>
        <taxon>Asteroidea</taxon>
        <taxon>Valvatacea</taxon>
        <taxon>Valvatida</taxon>
        <taxon>Asterinidae</taxon>
        <taxon>Patiria</taxon>
    </lineage>
</organism>
<dbReference type="PANTHER" id="PTHR45689">
    <property type="entry name" value="I[[H]] CHANNEL, ISOFORM E"/>
    <property type="match status" value="1"/>
</dbReference>
<dbReference type="InterPro" id="IPR051413">
    <property type="entry name" value="K/Na_HCN_channel"/>
</dbReference>
<evidence type="ECO:0000256" key="8">
    <source>
        <dbReference type="SAM" id="MobiDB-lite"/>
    </source>
</evidence>
<feature type="transmembrane region" description="Helical" evidence="9">
    <location>
        <begin position="103"/>
        <end position="123"/>
    </location>
</feature>
<dbReference type="AlphaFoldDB" id="A0A913YZU0"/>
<dbReference type="Proteomes" id="UP000887568">
    <property type="component" value="Unplaced"/>
</dbReference>
<dbReference type="InterPro" id="IPR014710">
    <property type="entry name" value="RmlC-like_jellyroll"/>
</dbReference>
<evidence type="ECO:0000256" key="1">
    <source>
        <dbReference type="ARBA" id="ARBA00004651"/>
    </source>
</evidence>
<dbReference type="Gene3D" id="1.10.287.630">
    <property type="entry name" value="Helix hairpin bin"/>
    <property type="match status" value="1"/>
</dbReference>
<dbReference type="SUPFAM" id="SSF81324">
    <property type="entry name" value="Voltage-gated potassium channels"/>
    <property type="match status" value="1"/>
</dbReference>
<reference evidence="11" key="1">
    <citation type="submission" date="2022-11" db="UniProtKB">
        <authorList>
            <consortium name="EnsemblMetazoa"/>
        </authorList>
    </citation>
    <scope>IDENTIFICATION</scope>
</reference>
<dbReference type="InterPro" id="IPR013621">
    <property type="entry name" value="Ion_trans_N"/>
</dbReference>
<name>A0A913YZU0_PATMI</name>
<feature type="transmembrane region" description="Helical" evidence="9">
    <location>
        <begin position="246"/>
        <end position="274"/>
    </location>
</feature>
<evidence type="ECO:0000259" key="10">
    <source>
        <dbReference type="PROSITE" id="PS50042"/>
    </source>
</evidence>
<feature type="compositionally biased region" description="Basic and acidic residues" evidence="8">
    <location>
        <begin position="1"/>
        <end position="11"/>
    </location>
</feature>
<dbReference type="EnsemblMetazoa" id="XM_038188994.1">
    <property type="protein sequence ID" value="XP_038044922.1"/>
    <property type="gene ID" value="LOC119719534"/>
</dbReference>
<keyword evidence="6" id="KW-0406">Ion transport</keyword>
<dbReference type="CDD" id="cd00038">
    <property type="entry name" value="CAP_ED"/>
    <property type="match status" value="1"/>
</dbReference>
<dbReference type="Pfam" id="PF00027">
    <property type="entry name" value="cNMP_binding"/>
    <property type="match status" value="1"/>
</dbReference>
<feature type="transmembrane region" description="Helical" evidence="9">
    <location>
        <begin position="207"/>
        <end position="225"/>
    </location>
</feature>
<dbReference type="Pfam" id="PF08412">
    <property type="entry name" value="Ion_trans_N"/>
    <property type="match status" value="1"/>
</dbReference>
<dbReference type="Pfam" id="PF00520">
    <property type="entry name" value="Ion_trans"/>
    <property type="match status" value="1"/>
</dbReference>
<protein>
    <recommendedName>
        <fullName evidence="10">Cyclic nucleotide-binding domain-containing protein</fullName>
    </recommendedName>
</protein>
<evidence type="ECO:0000256" key="3">
    <source>
        <dbReference type="ARBA" id="ARBA00022475"/>
    </source>
</evidence>
<dbReference type="GeneID" id="119719534"/>
<keyword evidence="5 9" id="KW-1133">Transmembrane helix</keyword>
<dbReference type="GO" id="GO:0005249">
    <property type="term" value="F:voltage-gated potassium channel activity"/>
    <property type="evidence" value="ECO:0007669"/>
    <property type="project" value="TreeGrafter"/>
</dbReference>
<keyword evidence="12" id="KW-1185">Reference proteome</keyword>
<evidence type="ECO:0000313" key="11">
    <source>
        <dbReference type="EnsemblMetazoa" id="XP_038044922.1"/>
    </source>
</evidence>
<dbReference type="GO" id="GO:0098855">
    <property type="term" value="C:HCN channel complex"/>
    <property type="evidence" value="ECO:0007669"/>
    <property type="project" value="TreeGrafter"/>
</dbReference>
<evidence type="ECO:0000256" key="4">
    <source>
        <dbReference type="ARBA" id="ARBA00022692"/>
    </source>
</evidence>
<evidence type="ECO:0000256" key="2">
    <source>
        <dbReference type="ARBA" id="ARBA00022448"/>
    </source>
</evidence>
<dbReference type="SMART" id="SM00100">
    <property type="entry name" value="cNMP"/>
    <property type="match status" value="1"/>
</dbReference>
<feature type="transmembrane region" description="Helical" evidence="9">
    <location>
        <begin position="176"/>
        <end position="195"/>
    </location>
</feature>
<sequence length="566" mass="66030">MAEGVELERVRVVPGSESEGGGPARSDSAVLAAMGVAVKPRSRRRQSIAEAMTKENLFHASTKDFVKRIYRSDKALKNEQLRQQRFRHFVIHPFSNFRWYWDLWMVFLMSITLILLPVNIAFYSNQFSISWTMVNCFTDSFFLIDICLNFLTGIVDHQNENVILMRRRIALRYLRSWFFPDFISSFPFDYIYIFMQGTTDYKASSTSLTLRVFRLAKILGILRLLRLARLMRYVHKLEEILNVEGAVIRIVNLTLVMLVVIHWNGCIQFFIAFAQDFPTDSWVSISDLEHADKWQQYSWSFFKSICHMLGIGFGRHVPQNLIEMWAATISIMLGATFYALFVGQMATLMLSIDASGRIYNEKINQVKEYMRYRKVPSSTQKRVLEYYEHRYQRKYFDEDTILREQNDPIRREITQHRLRSLVRKVDFLNQGSPEFVLDVIEKLTFEVYLSDDVIITAGRLGNVMYFIEHGTVSIEVEGRTVGTLHDGDHFGEIALLIDERRVASVIAKTTCDIYSLNRENFDKVLTEYPNMRKMMAAVAKERLQKIIQSNAESSDDTEEFHMAESK</sequence>
<evidence type="ECO:0000256" key="5">
    <source>
        <dbReference type="ARBA" id="ARBA00022989"/>
    </source>
</evidence>
<feature type="transmembrane region" description="Helical" evidence="9">
    <location>
        <begin position="325"/>
        <end position="350"/>
    </location>
</feature>
<evidence type="ECO:0000256" key="7">
    <source>
        <dbReference type="ARBA" id="ARBA00023136"/>
    </source>
</evidence>
<comment type="subcellular location">
    <subcellularLocation>
        <location evidence="1">Cell membrane</location>
        <topology evidence="1">Multi-pass membrane protein</topology>
    </subcellularLocation>
</comment>
<dbReference type="InterPro" id="IPR000595">
    <property type="entry name" value="cNMP-bd_dom"/>
</dbReference>
<feature type="domain" description="Cyclic nucleotide-binding" evidence="10">
    <location>
        <begin position="427"/>
        <end position="542"/>
    </location>
</feature>
<dbReference type="Gene3D" id="1.10.287.70">
    <property type="match status" value="1"/>
</dbReference>
<evidence type="ECO:0000313" key="12">
    <source>
        <dbReference type="Proteomes" id="UP000887568"/>
    </source>
</evidence>
<dbReference type="InterPro" id="IPR005821">
    <property type="entry name" value="Ion_trans_dom"/>
</dbReference>
<dbReference type="GO" id="GO:0035725">
    <property type="term" value="P:sodium ion transmembrane transport"/>
    <property type="evidence" value="ECO:0007669"/>
    <property type="project" value="TreeGrafter"/>
</dbReference>
<dbReference type="RefSeq" id="XP_038044922.1">
    <property type="nucleotide sequence ID" value="XM_038188994.1"/>
</dbReference>
<keyword evidence="4 9" id="KW-0812">Transmembrane</keyword>
<dbReference type="PANTHER" id="PTHR45689:SF5">
    <property type="entry name" value="I[[H]] CHANNEL, ISOFORM E"/>
    <property type="match status" value="1"/>
</dbReference>
<dbReference type="PROSITE" id="PS50042">
    <property type="entry name" value="CNMP_BINDING_3"/>
    <property type="match status" value="1"/>
</dbReference>
<keyword evidence="3" id="KW-1003">Cell membrane</keyword>
<proteinExistence type="predicted"/>
<dbReference type="OrthoDB" id="421226at2759"/>
<evidence type="ECO:0000256" key="9">
    <source>
        <dbReference type="SAM" id="Phobius"/>
    </source>
</evidence>
<dbReference type="OMA" id="MWAATIS"/>
<evidence type="ECO:0000256" key="6">
    <source>
        <dbReference type="ARBA" id="ARBA00023065"/>
    </source>
</evidence>
<keyword evidence="7 9" id="KW-0472">Membrane</keyword>
<dbReference type="InterPro" id="IPR018490">
    <property type="entry name" value="cNMP-bd_dom_sf"/>
</dbReference>
<dbReference type="GO" id="GO:0003254">
    <property type="term" value="P:regulation of membrane depolarization"/>
    <property type="evidence" value="ECO:0007669"/>
    <property type="project" value="TreeGrafter"/>
</dbReference>
<dbReference type="SUPFAM" id="SSF51206">
    <property type="entry name" value="cAMP-binding domain-like"/>
    <property type="match status" value="1"/>
</dbReference>
<keyword evidence="2" id="KW-0813">Transport</keyword>